<name>A0A9Q0EA58_9TELE</name>
<evidence type="ECO:0000256" key="1">
    <source>
        <dbReference type="SAM" id="MobiDB-lite"/>
    </source>
</evidence>
<keyword evidence="3" id="KW-1185">Reference proteome</keyword>
<organism evidence="2 3">
    <name type="scientific">Muraenolepis orangiensis</name>
    <name type="common">Patagonian moray cod</name>
    <dbReference type="NCBI Taxonomy" id="630683"/>
    <lineage>
        <taxon>Eukaryota</taxon>
        <taxon>Metazoa</taxon>
        <taxon>Chordata</taxon>
        <taxon>Craniata</taxon>
        <taxon>Vertebrata</taxon>
        <taxon>Euteleostomi</taxon>
        <taxon>Actinopterygii</taxon>
        <taxon>Neopterygii</taxon>
        <taxon>Teleostei</taxon>
        <taxon>Neoteleostei</taxon>
        <taxon>Acanthomorphata</taxon>
        <taxon>Zeiogadaria</taxon>
        <taxon>Gadariae</taxon>
        <taxon>Gadiformes</taxon>
        <taxon>Muraenolepidoidei</taxon>
        <taxon>Muraenolepididae</taxon>
        <taxon>Muraenolepis</taxon>
    </lineage>
</organism>
<evidence type="ECO:0000313" key="3">
    <source>
        <dbReference type="Proteomes" id="UP001148018"/>
    </source>
</evidence>
<dbReference type="Proteomes" id="UP001148018">
    <property type="component" value="Unassembled WGS sequence"/>
</dbReference>
<dbReference type="EMBL" id="JANIIK010000046">
    <property type="protein sequence ID" value="KAJ3602693.1"/>
    <property type="molecule type" value="Genomic_DNA"/>
</dbReference>
<proteinExistence type="predicted"/>
<reference evidence="2" key="1">
    <citation type="submission" date="2022-07" db="EMBL/GenBank/DDBJ databases">
        <title>Chromosome-level genome of Muraenolepis orangiensis.</title>
        <authorList>
            <person name="Kim J."/>
        </authorList>
    </citation>
    <scope>NUCLEOTIDE SEQUENCE</scope>
    <source>
        <strain evidence="2">KU_S4_2022</strain>
        <tissue evidence="2">Muscle</tissue>
    </source>
</reference>
<protein>
    <submittedName>
        <fullName evidence="2">Uncharacterized protein</fullName>
    </submittedName>
</protein>
<comment type="caution">
    <text evidence="2">The sequence shown here is derived from an EMBL/GenBank/DDBJ whole genome shotgun (WGS) entry which is preliminary data.</text>
</comment>
<accession>A0A9Q0EA58</accession>
<evidence type="ECO:0000313" key="2">
    <source>
        <dbReference type="EMBL" id="KAJ3602693.1"/>
    </source>
</evidence>
<gene>
    <name evidence="2" type="ORF">NHX12_030442</name>
</gene>
<feature type="compositionally biased region" description="Pro residues" evidence="1">
    <location>
        <begin position="52"/>
        <end position="65"/>
    </location>
</feature>
<dbReference type="AlphaFoldDB" id="A0A9Q0EA58"/>
<sequence>MGNSQTSAALSQHSAGCRSSYQLDLSSPLCVTQWPSLLAPLPAGVSLAFPRVPSPPAAQHPPFEAPDPKTRTL</sequence>
<feature type="region of interest" description="Disordered" evidence="1">
    <location>
        <begin position="50"/>
        <end position="73"/>
    </location>
</feature>